<name>A0A9Q1KSL0_9CARY</name>
<dbReference type="InterPro" id="IPR045057">
    <property type="entry name" value="Gcn5-rel_NAT"/>
</dbReference>
<dbReference type="OrthoDB" id="74247at2759"/>
<dbReference type="SUPFAM" id="SSF55729">
    <property type="entry name" value="Acyl-CoA N-acyltransferases (Nat)"/>
    <property type="match status" value="1"/>
</dbReference>
<sequence length="205" mass="22351">MASSGAAAPPPPQIVWNESQRRFETEGKQAYLEYRLRDGKIMNILHTFVPTSKRGLGTYGGTNLGVVRQRPELPTKMTELGSSRSYLGWASPQLGVEAAGHAVGCQLANHPSWVVTPSRDTPLGGASWQGAFLSRRAPWTAVGGLGRKGALPWMAVARRRLQGGGYSWRLVCQETHPFIVPLQGIQVQRLGMELAAVAFKRCASW</sequence>
<evidence type="ECO:0000313" key="2">
    <source>
        <dbReference type="Proteomes" id="UP001153076"/>
    </source>
</evidence>
<keyword evidence="2" id="KW-1185">Reference proteome</keyword>
<dbReference type="Gene3D" id="3.40.630.30">
    <property type="match status" value="1"/>
</dbReference>
<dbReference type="PANTHER" id="PTHR31435:SF9">
    <property type="entry name" value="PROTEIN NATD1"/>
    <property type="match status" value="1"/>
</dbReference>
<proteinExistence type="predicted"/>
<protein>
    <submittedName>
        <fullName evidence="1">Uncharacterized protein</fullName>
    </submittedName>
</protein>
<dbReference type="Proteomes" id="UP001153076">
    <property type="component" value="Unassembled WGS sequence"/>
</dbReference>
<gene>
    <name evidence="1" type="ORF">Cgig2_012037</name>
</gene>
<comment type="caution">
    <text evidence="1">The sequence shown here is derived from an EMBL/GenBank/DDBJ whole genome shotgun (WGS) entry which is preliminary data.</text>
</comment>
<dbReference type="InterPro" id="IPR016181">
    <property type="entry name" value="Acyl_CoA_acyltransferase"/>
</dbReference>
<organism evidence="1 2">
    <name type="scientific">Carnegiea gigantea</name>
    <dbReference type="NCBI Taxonomy" id="171969"/>
    <lineage>
        <taxon>Eukaryota</taxon>
        <taxon>Viridiplantae</taxon>
        <taxon>Streptophyta</taxon>
        <taxon>Embryophyta</taxon>
        <taxon>Tracheophyta</taxon>
        <taxon>Spermatophyta</taxon>
        <taxon>Magnoliopsida</taxon>
        <taxon>eudicotyledons</taxon>
        <taxon>Gunneridae</taxon>
        <taxon>Pentapetalae</taxon>
        <taxon>Caryophyllales</taxon>
        <taxon>Cactineae</taxon>
        <taxon>Cactaceae</taxon>
        <taxon>Cactoideae</taxon>
        <taxon>Echinocereeae</taxon>
        <taxon>Carnegiea</taxon>
    </lineage>
</organism>
<dbReference type="EMBL" id="JAKOGI010000034">
    <property type="protein sequence ID" value="KAJ8447902.1"/>
    <property type="molecule type" value="Genomic_DNA"/>
</dbReference>
<accession>A0A9Q1KSL0</accession>
<evidence type="ECO:0000313" key="1">
    <source>
        <dbReference type="EMBL" id="KAJ8447902.1"/>
    </source>
</evidence>
<dbReference type="AlphaFoldDB" id="A0A9Q1KSL0"/>
<reference evidence="1" key="1">
    <citation type="submission" date="2022-04" db="EMBL/GenBank/DDBJ databases">
        <title>Carnegiea gigantea Genome sequencing and assembly v2.</title>
        <authorList>
            <person name="Copetti D."/>
            <person name="Sanderson M.J."/>
            <person name="Burquez A."/>
            <person name="Wojciechowski M.F."/>
        </authorList>
    </citation>
    <scope>NUCLEOTIDE SEQUENCE</scope>
    <source>
        <strain evidence="1">SGP5-SGP5p</strain>
        <tissue evidence="1">Aerial part</tissue>
    </source>
</reference>
<dbReference type="PANTHER" id="PTHR31435">
    <property type="entry name" value="PROTEIN NATD1"/>
    <property type="match status" value="1"/>
</dbReference>